<dbReference type="AlphaFoldDB" id="A0A919P1B1"/>
<keyword evidence="3" id="KW-1185">Reference proteome</keyword>
<protein>
    <submittedName>
        <fullName evidence="2">Uncharacterized protein</fullName>
    </submittedName>
</protein>
<evidence type="ECO:0000313" key="2">
    <source>
        <dbReference type="EMBL" id="GIG20023.1"/>
    </source>
</evidence>
<organism evidence="2 3">
    <name type="scientific">Cellulomonas chitinilytica</name>
    <dbReference type="NCBI Taxonomy" id="398759"/>
    <lineage>
        <taxon>Bacteria</taxon>
        <taxon>Bacillati</taxon>
        <taxon>Actinomycetota</taxon>
        <taxon>Actinomycetes</taxon>
        <taxon>Micrococcales</taxon>
        <taxon>Cellulomonadaceae</taxon>
        <taxon>Cellulomonas</taxon>
    </lineage>
</organism>
<gene>
    <name evidence="2" type="ORF">Cch01nite_07470</name>
</gene>
<evidence type="ECO:0000256" key="1">
    <source>
        <dbReference type="SAM" id="MobiDB-lite"/>
    </source>
</evidence>
<name>A0A919P1B1_9CELL</name>
<accession>A0A919P1B1</accession>
<evidence type="ECO:0000313" key="3">
    <source>
        <dbReference type="Proteomes" id="UP000632740"/>
    </source>
</evidence>
<proteinExistence type="predicted"/>
<dbReference type="Proteomes" id="UP000632740">
    <property type="component" value="Unassembled WGS sequence"/>
</dbReference>
<dbReference type="EMBL" id="BONK01000002">
    <property type="protein sequence ID" value="GIG20023.1"/>
    <property type="molecule type" value="Genomic_DNA"/>
</dbReference>
<comment type="caution">
    <text evidence="2">The sequence shown here is derived from an EMBL/GenBank/DDBJ whole genome shotgun (WGS) entry which is preliminary data.</text>
</comment>
<sequence>MLMGAVLGGTLGACTANPSSGPSASGSPPAAGQVPLPQGSEAVRLDPADFTVDISNPYWPMAVGDRWVYRETDDEGGDLRVEVTVLDRTVTVALGIEARVVHDLVTDGGAAVEDTYDLYAQDATGNVWYLGEDTKEYENGAVVSTSGSWEAGVDGASPGVVVPARPRPGTEYRQEHLAGEAEDQAVVLSVDEAVQTPVGAYTGALLTRDTTPLEPDVAELKLYAPGVGPVMTVQIAGGTGREVLVETTRGHA</sequence>
<feature type="compositionally biased region" description="Low complexity" evidence="1">
    <location>
        <begin position="18"/>
        <end position="32"/>
    </location>
</feature>
<feature type="region of interest" description="Disordered" evidence="1">
    <location>
        <begin position="17"/>
        <end position="37"/>
    </location>
</feature>
<reference evidence="2" key="1">
    <citation type="submission" date="2021-01" db="EMBL/GenBank/DDBJ databases">
        <title>Whole genome shotgun sequence of Cellulomonas chitinilytica NBRC 110799.</title>
        <authorList>
            <person name="Komaki H."/>
            <person name="Tamura T."/>
        </authorList>
    </citation>
    <scope>NUCLEOTIDE SEQUENCE</scope>
    <source>
        <strain evidence="2">NBRC 110799</strain>
    </source>
</reference>